<keyword evidence="1" id="KW-0472">Membrane</keyword>
<name>A0A9X3PKU4_9ACTN</name>
<evidence type="ECO:0000313" key="2">
    <source>
        <dbReference type="EMBL" id="MDA1386682.1"/>
    </source>
</evidence>
<reference evidence="2" key="1">
    <citation type="submission" date="2022-12" db="EMBL/GenBank/DDBJ databases">
        <title>Gycomyces niveus sp.nov., a novel actinomycete isolated from soil in Shouguang.</title>
        <authorList>
            <person name="Yang X."/>
        </authorList>
    </citation>
    <scope>NUCLEOTIDE SEQUENCE</scope>
    <source>
        <strain evidence="2">DSM 44724</strain>
    </source>
</reference>
<protein>
    <submittedName>
        <fullName evidence="2">Uncharacterized protein</fullName>
    </submittedName>
</protein>
<reference evidence="3 5" key="2">
    <citation type="submission" date="2023-07" db="EMBL/GenBank/DDBJ databases">
        <title>Sequencing the genomes of 1000 actinobacteria strains.</title>
        <authorList>
            <person name="Klenk H.-P."/>
        </authorList>
    </citation>
    <scope>NUCLEOTIDE SEQUENCE [LARGE SCALE GENOMIC DNA]</scope>
    <source>
        <strain evidence="3 5">DSM 44724</strain>
    </source>
</reference>
<evidence type="ECO:0000313" key="5">
    <source>
        <dbReference type="Proteomes" id="UP001183604"/>
    </source>
</evidence>
<dbReference type="Proteomes" id="UP001183604">
    <property type="component" value="Unassembled WGS sequence"/>
</dbReference>
<comment type="caution">
    <text evidence="2">The sequence shown here is derived from an EMBL/GenBank/DDBJ whole genome shotgun (WGS) entry which is preliminary data.</text>
</comment>
<keyword evidence="1" id="KW-1133">Transmembrane helix</keyword>
<sequence length="137" mass="14837">MTSSDAPRHIEIRYARRWSVVMCAMGVVLLICAALSLLMPFVPTMGPFALAGLAFLAGGVRSMFRPRYRYDTETGALTVYMAVGPGTKGIGAAKGERVYFDGRRVMRALPDGGRRKVSTVGANREDLARLVSVLPKA</sequence>
<evidence type="ECO:0000313" key="3">
    <source>
        <dbReference type="EMBL" id="MDR7340327.1"/>
    </source>
</evidence>
<feature type="transmembrane region" description="Helical" evidence="1">
    <location>
        <begin position="45"/>
        <end position="64"/>
    </location>
</feature>
<accession>A0A9X3PKU4</accession>
<evidence type="ECO:0000313" key="4">
    <source>
        <dbReference type="Proteomes" id="UP001145799"/>
    </source>
</evidence>
<keyword evidence="1" id="KW-0812">Transmembrane</keyword>
<dbReference type="RefSeq" id="WP_270123164.1">
    <property type="nucleotide sequence ID" value="NZ_BAAAOM010000003.1"/>
</dbReference>
<proteinExistence type="predicted"/>
<evidence type="ECO:0000256" key="1">
    <source>
        <dbReference type="SAM" id="Phobius"/>
    </source>
</evidence>
<keyword evidence="5" id="KW-1185">Reference proteome</keyword>
<gene>
    <name evidence="3" type="ORF">J2S69_004046</name>
    <name evidence="2" type="ORF">O2L01_16915</name>
</gene>
<feature type="transmembrane region" description="Helical" evidence="1">
    <location>
        <begin position="20"/>
        <end position="39"/>
    </location>
</feature>
<dbReference type="Proteomes" id="UP001145799">
    <property type="component" value="Unassembled WGS sequence"/>
</dbReference>
<organism evidence="2 4">
    <name type="scientific">Glycomyces lechevalierae</name>
    <dbReference type="NCBI Taxonomy" id="256034"/>
    <lineage>
        <taxon>Bacteria</taxon>
        <taxon>Bacillati</taxon>
        <taxon>Actinomycetota</taxon>
        <taxon>Actinomycetes</taxon>
        <taxon>Glycomycetales</taxon>
        <taxon>Glycomycetaceae</taxon>
        <taxon>Glycomyces</taxon>
    </lineage>
</organism>
<dbReference type="EMBL" id="JAVDYD010000001">
    <property type="protein sequence ID" value="MDR7340327.1"/>
    <property type="molecule type" value="Genomic_DNA"/>
</dbReference>
<dbReference type="AlphaFoldDB" id="A0A9X3PKU4"/>
<dbReference type="EMBL" id="JAPZVQ010000011">
    <property type="protein sequence ID" value="MDA1386682.1"/>
    <property type="molecule type" value="Genomic_DNA"/>
</dbReference>